<protein>
    <submittedName>
        <fullName evidence="1">Str. FM013</fullName>
    </submittedName>
</protein>
<dbReference type="Proteomes" id="UP000053732">
    <property type="component" value="Unassembled WGS sequence"/>
</dbReference>
<reference evidence="1 2" key="1">
    <citation type="journal article" date="2014" name="Nat. Commun.">
        <title>Multiple recent horizontal transfers of a large genomic region in cheese making fungi.</title>
        <authorList>
            <person name="Cheeseman K."/>
            <person name="Ropars J."/>
            <person name="Renault P."/>
            <person name="Dupont J."/>
            <person name="Gouzy J."/>
            <person name="Branca A."/>
            <person name="Abraham A.L."/>
            <person name="Ceppi M."/>
            <person name="Conseiller E."/>
            <person name="Debuchy R."/>
            <person name="Malagnac F."/>
            <person name="Goarin A."/>
            <person name="Silar P."/>
            <person name="Lacoste S."/>
            <person name="Sallet E."/>
            <person name="Bensimon A."/>
            <person name="Giraud T."/>
            <person name="Brygoo Y."/>
        </authorList>
    </citation>
    <scope>NUCLEOTIDE SEQUENCE [LARGE SCALE GENOMIC DNA]</scope>
    <source>
        <strain evidence="2">FM 013</strain>
    </source>
</reference>
<gene>
    <name evidence="1" type="ORF">PCAMFM013_S024g000104</name>
</gene>
<organism evidence="1 2">
    <name type="scientific">Penicillium camemberti (strain FM 013)</name>
    <dbReference type="NCBI Taxonomy" id="1429867"/>
    <lineage>
        <taxon>Eukaryota</taxon>
        <taxon>Fungi</taxon>
        <taxon>Dikarya</taxon>
        <taxon>Ascomycota</taxon>
        <taxon>Pezizomycotina</taxon>
        <taxon>Eurotiomycetes</taxon>
        <taxon>Eurotiomycetidae</taxon>
        <taxon>Eurotiales</taxon>
        <taxon>Aspergillaceae</taxon>
        <taxon>Penicillium</taxon>
    </lineage>
</organism>
<sequence length="86" mass="10496">MVFKRRSKKWEVIEEWRKEEKWEWRGTAAAQSGRRVKESWDLEYGYPTQTESTLRIEPAGWQIWQLCCDPLKQGRGYPRMFEVHPH</sequence>
<keyword evidence="2" id="KW-1185">Reference proteome</keyword>
<proteinExistence type="predicted"/>
<dbReference type="AlphaFoldDB" id="A0A0G4PNB7"/>
<evidence type="ECO:0000313" key="2">
    <source>
        <dbReference type="Proteomes" id="UP000053732"/>
    </source>
</evidence>
<name>A0A0G4PNB7_PENC3</name>
<dbReference type="EMBL" id="HG793157">
    <property type="protein sequence ID" value="CRL27849.1"/>
    <property type="molecule type" value="Genomic_DNA"/>
</dbReference>
<accession>A0A0G4PNB7</accession>
<evidence type="ECO:0000313" key="1">
    <source>
        <dbReference type="EMBL" id="CRL27849.1"/>
    </source>
</evidence>